<feature type="region of interest" description="Disordered" evidence="1">
    <location>
        <begin position="1"/>
        <end position="25"/>
    </location>
</feature>
<reference evidence="2 3" key="1">
    <citation type="submission" date="2019-05" db="EMBL/GenBank/DDBJ databases">
        <title>Another draft genome of Portunus trituberculatus and its Hox gene families provides insights of decapod evolution.</title>
        <authorList>
            <person name="Jeong J.-H."/>
            <person name="Song I."/>
            <person name="Kim S."/>
            <person name="Choi T."/>
            <person name="Kim D."/>
            <person name="Ryu S."/>
            <person name="Kim W."/>
        </authorList>
    </citation>
    <scope>NUCLEOTIDE SEQUENCE [LARGE SCALE GENOMIC DNA]</scope>
    <source>
        <tissue evidence="2">Muscle</tissue>
    </source>
</reference>
<accession>A0A5B7I079</accession>
<evidence type="ECO:0000256" key="1">
    <source>
        <dbReference type="SAM" id="MobiDB-lite"/>
    </source>
</evidence>
<gene>
    <name evidence="2" type="ORF">E2C01_069287</name>
</gene>
<proteinExistence type="predicted"/>
<organism evidence="2 3">
    <name type="scientific">Portunus trituberculatus</name>
    <name type="common">Swimming crab</name>
    <name type="synonym">Neptunus trituberculatus</name>
    <dbReference type="NCBI Taxonomy" id="210409"/>
    <lineage>
        <taxon>Eukaryota</taxon>
        <taxon>Metazoa</taxon>
        <taxon>Ecdysozoa</taxon>
        <taxon>Arthropoda</taxon>
        <taxon>Crustacea</taxon>
        <taxon>Multicrustacea</taxon>
        <taxon>Malacostraca</taxon>
        <taxon>Eumalacostraca</taxon>
        <taxon>Eucarida</taxon>
        <taxon>Decapoda</taxon>
        <taxon>Pleocyemata</taxon>
        <taxon>Brachyura</taxon>
        <taxon>Eubrachyura</taxon>
        <taxon>Portunoidea</taxon>
        <taxon>Portunidae</taxon>
        <taxon>Portuninae</taxon>
        <taxon>Portunus</taxon>
    </lineage>
</organism>
<dbReference type="AlphaFoldDB" id="A0A5B7I079"/>
<dbReference type="Proteomes" id="UP000324222">
    <property type="component" value="Unassembled WGS sequence"/>
</dbReference>
<keyword evidence="3" id="KW-1185">Reference proteome</keyword>
<feature type="region of interest" description="Disordered" evidence="1">
    <location>
        <begin position="47"/>
        <end position="72"/>
    </location>
</feature>
<feature type="region of interest" description="Disordered" evidence="1">
    <location>
        <begin position="100"/>
        <end position="147"/>
    </location>
</feature>
<evidence type="ECO:0000313" key="3">
    <source>
        <dbReference type="Proteomes" id="UP000324222"/>
    </source>
</evidence>
<name>A0A5B7I079_PORTR</name>
<feature type="compositionally biased region" description="Polar residues" evidence="1">
    <location>
        <begin position="15"/>
        <end position="25"/>
    </location>
</feature>
<comment type="caution">
    <text evidence="2">The sequence shown here is derived from an EMBL/GenBank/DDBJ whole genome shotgun (WGS) entry which is preliminary data.</text>
</comment>
<protein>
    <submittedName>
        <fullName evidence="2">Uncharacterized protein</fullName>
    </submittedName>
</protein>
<feature type="compositionally biased region" description="Basic and acidic residues" evidence="1">
    <location>
        <begin position="1"/>
        <end position="13"/>
    </location>
</feature>
<sequence>MVEPHNKQSHEAKSGVTQASTNTSWVRRDYLLTNLQSGKSCCTVPAAGVRRNQEPGGNASYSRSRGKQGKGTVYEAGHKVTYKDINPPFYDHRPRCPSVRDCRCTGTRPRRRAINATKEAAPKTPFTAPSPPSHQSSGRLPRHSSVR</sequence>
<dbReference type="EMBL" id="VSRR010039986">
    <property type="protein sequence ID" value="MPC74907.1"/>
    <property type="molecule type" value="Genomic_DNA"/>
</dbReference>
<evidence type="ECO:0000313" key="2">
    <source>
        <dbReference type="EMBL" id="MPC74907.1"/>
    </source>
</evidence>